<dbReference type="EMBL" id="AP017423">
    <property type="protein sequence ID" value="BCX65573.1"/>
    <property type="molecule type" value="Genomic_DNA"/>
</dbReference>
<reference evidence="2 3" key="1">
    <citation type="submission" date="2016-04" db="EMBL/GenBank/DDBJ databases">
        <title>Complete genome sequence of Pseudomonas sp. LAB-08 isolated from TCE contaminated aquifer soil.</title>
        <authorList>
            <person name="Dohra H."/>
            <person name="Suzuki K."/>
            <person name="Fatma A."/>
            <person name="Inuzuka Y."/>
            <person name="Honjo M."/>
            <person name="Tashiro Y."/>
            <person name="Futamata H."/>
        </authorList>
    </citation>
    <scope>NUCLEOTIDE SEQUENCE [LARGE SCALE GENOMIC DNA]</scope>
    <source>
        <strain evidence="2 3">LAB-08</strain>
    </source>
</reference>
<feature type="region of interest" description="Disordered" evidence="1">
    <location>
        <begin position="49"/>
        <end position="70"/>
    </location>
</feature>
<gene>
    <name evidence="2" type="ORF">LAB08_R01750</name>
</gene>
<accession>A0ABM7RJ60</accession>
<proteinExistence type="predicted"/>
<protein>
    <recommendedName>
        <fullName evidence="4">Filamentous hemagglutinin</fullName>
    </recommendedName>
</protein>
<dbReference type="RefSeq" id="WP_096513968.1">
    <property type="nucleotide sequence ID" value="NZ_AP017423.2"/>
</dbReference>
<dbReference type="Proteomes" id="UP000218595">
    <property type="component" value="Chromosome"/>
</dbReference>
<sequence length="70" mass="7795">MHQVAPNSHKDLIETNPVLTDLKQHMSSDYLLASFGYDPDNSALRLGDGFYEHAGQDEAPPTKKPQTQRA</sequence>
<keyword evidence="3" id="KW-1185">Reference proteome</keyword>
<name>A0ABM7RJ60_9PSED</name>
<organism evidence="2 3">
    <name type="scientific">Pseudomonas izuensis</name>
    <dbReference type="NCBI Taxonomy" id="2684212"/>
    <lineage>
        <taxon>Bacteria</taxon>
        <taxon>Pseudomonadati</taxon>
        <taxon>Pseudomonadota</taxon>
        <taxon>Gammaproteobacteria</taxon>
        <taxon>Pseudomonadales</taxon>
        <taxon>Pseudomonadaceae</taxon>
        <taxon>Pseudomonas</taxon>
    </lineage>
</organism>
<evidence type="ECO:0000256" key="1">
    <source>
        <dbReference type="SAM" id="MobiDB-lite"/>
    </source>
</evidence>
<evidence type="ECO:0008006" key="4">
    <source>
        <dbReference type="Google" id="ProtNLM"/>
    </source>
</evidence>
<evidence type="ECO:0000313" key="2">
    <source>
        <dbReference type="EMBL" id="BCX65573.1"/>
    </source>
</evidence>
<evidence type="ECO:0000313" key="3">
    <source>
        <dbReference type="Proteomes" id="UP000218595"/>
    </source>
</evidence>